<accession>A0A9X4XLM7</accession>
<dbReference type="Proteomes" id="UP000438991">
    <property type="component" value="Unassembled WGS sequence"/>
</dbReference>
<evidence type="ECO:0000313" key="3">
    <source>
        <dbReference type="Proteomes" id="UP000438991"/>
    </source>
</evidence>
<dbReference type="InterPro" id="IPR013096">
    <property type="entry name" value="Cupin_2"/>
</dbReference>
<name>A0A9X4XLM7_9BRAD</name>
<organism evidence="2 3">
    <name type="scientific">Rhodoplanes serenus</name>
    <dbReference type="NCBI Taxonomy" id="200615"/>
    <lineage>
        <taxon>Bacteria</taxon>
        <taxon>Pseudomonadati</taxon>
        <taxon>Pseudomonadota</taxon>
        <taxon>Alphaproteobacteria</taxon>
        <taxon>Hyphomicrobiales</taxon>
        <taxon>Nitrobacteraceae</taxon>
        <taxon>Rhodoplanes</taxon>
    </lineage>
</organism>
<dbReference type="InterPro" id="IPR011051">
    <property type="entry name" value="RmlC_Cupin_sf"/>
</dbReference>
<dbReference type="AlphaFoldDB" id="A0A9X4XLM7"/>
<dbReference type="RefSeq" id="WP_155478967.1">
    <property type="nucleotide sequence ID" value="NZ_WNKV01000004.1"/>
</dbReference>
<dbReference type="Gene3D" id="2.60.120.10">
    <property type="entry name" value="Jelly Rolls"/>
    <property type="match status" value="1"/>
</dbReference>
<dbReference type="Pfam" id="PF07883">
    <property type="entry name" value="Cupin_2"/>
    <property type="match status" value="1"/>
</dbReference>
<feature type="domain" description="Cupin type-2" evidence="1">
    <location>
        <begin position="65"/>
        <end position="112"/>
    </location>
</feature>
<dbReference type="CDD" id="cd20295">
    <property type="entry name" value="cupin_Pac13-like"/>
    <property type="match status" value="1"/>
</dbReference>
<dbReference type="EMBL" id="WNKV01000004">
    <property type="protein sequence ID" value="MTW15824.1"/>
    <property type="molecule type" value="Genomic_DNA"/>
</dbReference>
<protein>
    <submittedName>
        <fullName evidence="2">Cupin domain-containing protein</fullName>
    </submittedName>
</protein>
<evidence type="ECO:0000259" key="1">
    <source>
        <dbReference type="Pfam" id="PF07883"/>
    </source>
</evidence>
<comment type="caution">
    <text evidence="2">The sequence shown here is derived from an EMBL/GenBank/DDBJ whole genome shotgun (WGS) entry which is preliminary data.</text>
</comment>
<sequence length="134" mass="14426">MTVAVPATDAVPAPGTPPAPGEPRYVVADLAAIPPVPCPCGEARRAFATPDNTVATLHITDITADARTHYHKAMTEIYFVLEGEGVLEVDGDRVPLKPYTSVMIKPGCRHRAVGRLRIVNIPIPAFDPADEWFD</sequence>
<reference evidence="2 3" key="1">
    <citation type="submission" date="2019-11" db="EMBL/GenBank/DDBJ databases">
        <title>Whole-genome sequence of Rhodoplanes serenus DSM 18633, type strain.</title>
        <authorList>
            <person name="Kyndt J.A."/>
            <person name="Meyer T.E."/>
        </authorList>
    </citation>
    <scope>NUCLEOTIDE SEQUENCE [LARGE SCALE GENOMIC DNA]</scope>
    <source>
        <strain evidence="2 3">DSM 18633</strain>
    </source>
</reference>
<dbReference type="InterPro" id="IPR014710">
    <property type="entry name" value="RmlC-like_jellyroll"/>
</dbReference>
<evidence type="ECO:0000313" key="2">
    <source>
        <dbReference type="EMBL" id="MTW15824.1"/>
    </source>
</evidence>
<proteinExistence type="predicted"/>
<gene>
    <name evidence="2" type="ORF">GJ689_06340</name>
</gene>
<dbReference type="SUPFAM" id="SSF51182">
    <property type="entry name" value="RmlC-like cupins"/>
    <property type="match status" value="1"/>
</dbReference>